<dbReference type="GO" id="GO:0012505">
    <property type="term" value="C:endomembrane system"/>
    <property type="evidence" value="ECO:0007669"/>
    <property type="project" value="TreeGrafter"/>
</dbReference>
<accession>A0A5S6QE09</accession>
<dbReference type="PANTHER" id="PTHR33966:SF1">
    <property type="entry name" value="PROTEIN ODR-4 HOMOLOG"/>
    <property type="match status" value="1"/>
</dbReference>
<evidence type="ECO:0000256" key="1">
    <source>
        <dbReference type="ARBA" id="ARBA00004370"/>
    </source>
</evidence>
<evidence type="ECO:0000313" key="7">
    <source>
        <dbReference type="Proteomes" id="UP000046395"/>
    </source>
</evidence>
<dbReference type="PANTHER" id="PTHR33966">
    <property type="entry name" value="PROTEIN ODR-4 HOMOLOG"/>
    <property type="match status" value="1"/>
</dbReference>
<keyword evidence="5 6" id="KW-0472">Membrane</keyword>
<dbReference type="InterPro" id="IPR029454">
    <property type="entry name" value="ODR-4-like"/>
</dbReference>
<evidence type="ECO:0000256" key="3">
    <source>
        <dbReference type="ARBA" id="ARBA00022692"/>
    </source>
</evidence>
<evidence type="ECO:0000256" key="6">
    <source>
        <dbReference type="SAM" id="Phobius"/>
    </source>
</evidence>
<keyword evidence="3 6" id="KW-0812">Transmembrane</keyword>
<evidence type="ECO:0000256" key="5">
    <source>
        <dbReference type="ARBA" id="ARBA00023136"/>
    </source>
</evidence>
<feature type="transmembrane region" description="Helical" evidence="6">
    <location>
        <begin position="464"/>
        <end position="483"/>
    </location>
</feature>
<keyword evidence="4 6" id="KW-1133">Transmembrane helix</keyword>
<evidence type="ECO:0000256" key="4">
    <source>
        <dbReference type="ARBA" id="ARBA00022989"/>
    </source>
</evidence>
<dbReference type="Proteomes" id="UP000046395">
    <property type="component" value="Unassembled WGS sequence"/>
</dbReference>
<evidence type="ECO:0000313" key="8">
    <source>
        <dbReference type="WBParaSite" id="TMUE_1000005335.1"/>
    </source>
</evidence>
<dbReference type="Pfam" id="PF14778">
    <property type="entry name" value="ODR4-like"/>
    <property type="match status" value="1"/>
</dbReference>
<comment type="similarity">
    <text evidence="2">Belongs to the ODR-4 family.</text>
</comment>
<reference evidence="8" key="1">
    <citation type="submission" date="2019-12" db="UniProtKB">
        <authorList>
            <consortium name="WormBaseParasite"/>
        </authorList>
    </citation>
    <scope>IDENTIFICATION</scope>
</reference>
<dbReference type="WBParaSite" id="TMUE_1000005335.1">
    <property type="protein sequence ID" value="TMUE_1000005335.1"/>
    <property type="gene ID" value="WBGene00291934"/>
</dbReference>
<evidence type="ECO:0000256" key="2">
    <source>
        <dbReference type="ARBA" id="ARBA00010131"/>
    </source>
</evidence>
<keyword evidence="7" id="KW-1185">Reference proteome</keyword>
<protein>
    <submittedName>
        <fullName evidence="8">Uncharacterized protein</fullName>
    </submittedName>
</protein>
<name>A0A5S6QE09_TRIMR</name>
<dbReference type="STRING" id="70415.A0A5S6QE09"/>
<dbReference type="GO" id="GO:0016020">
    <property type="term" value="C:membrane"/>
    <property type="evidence" value="ECO:0007669"/>
    <property type="project" value="UniProtKB-SubCell"/>
</dbReference>
<dbReference type="AlphaFoldDB" id="A0A5S6QE09"/>
<sequence>MKIIVSAKWIAFLEDLLKANSKPVILYALGFEAPEAFFVGYFAQCSDQCTSDSEFQEGKDELTGINSSALGIGGYNRQQEPSEGSAARANGPELPDENSLYSRARQLLRLLPGGIDICGIMLVSCGVETTAWESSAIRVAKRLRKLRDRHVMLKNDASLLTKHLFIATVCDSLENFNSQLISFVNKDVQAHPGPALAVQDILWCSLQTKVAVNVSSSCGGSVFGVDFLRRFVDLVDPYGQRFLNSHVLVDGRLPSDHKSIYLSNLMHRENGLVVPLQAKFLLSSSDERMIAELEYNDVTCARMRLTGVLAIRAFVPSVCTIEEGVTALRKDVLRTLYIRGELHYEERLVTGAENEANSYRGLPRRVFASLGSPGECFDVCEYIMHDEDLSFLQNEVGDFFRADMDPSNVELNAEPLMTVQEDVFPSSPQSVNTFSLCERIFGYNVSYLIQGTLSLCDEVSPKTFRILALAFVPLILFWLFGLLRMPKY</sequence>
<proteinExistence type="inferred from homology"/>
<comment type="subcellular location">
    <subcellularLocation>
        <location evidence="1">Membrane</location>
    </subcellularLocation>
</comment>
<organism evidence="7 8">
    <name type="scientific">Trichuris muris</name>
    <name type="common">Mouse whipworm</name>
    <dbReference type="NCBI Taxonomy" id="70415"/>
    <lineage>
        <taxon>Eukaryota</taxon>
        <taxon>Metazoa</taxon>
        <taxon>Ecdysozoa</taxon>
        <taxon>Nematoda</taxon>
        <taxon>Enoplea</taxon>
        <taxon>Dorylaimia</taxon>
        <taxon>Trichinellida</taxon>
        <taxon>Trichuridae</taxon>
        <taxon>Trichuris</taxon>
    </lineage>
</organism>
<dbReference type="GO" id="GO:0008104">
    <property type="term" value="P:intracellular protein localization"/>
    <property type="evidence" value="ECO:0007669"/>
    <property type="project" value="TreeGrafter"/>
</dbReference>